<protein>
    <submittedName>
        <fullName evidence="2">Uncharacterized protein</fullName>
    </submittedName>
</protein>
<name>A0A540NIZ1_MALBA</name>
<dbReference type="Proteomes" id="UP000315295">
    <property type="component" value="Unassembled WGS sequence"/>
</dbReference>
<reference evidence="2 3" key="1">
    <citation type="journal article" date="2019" name="G3 (Bethesda)">
        <title>Sequencing of a Wild Apple (Malus baccata) Genome Unravels the Differences Between Cultivated and Wild Apple Species Regarding Disease Resistance and Cold Tolerance.</title>
        <authorList>
            <person name="Chen X."/>
        </authorList>
    </citation>
    <scope>NUCLEOTIDE SEQUENCE [LARGE SCALE GENOMIC DNA]</scope>
    <source>
        <strain evidence="3">cv. Shandingzi</strain>
        <tissue evidence="2">Leaves</tissue>
    </source>
</reference>
<keyword evidence="3" id="KW-1185">Reference proteome</keyword>
<evidence type="ECO:0000313" key="2">
    <source>
        <dbReference type="EMBL" id="TQE10995.1"/>
    </source>
</evidence>
<evidence type="ECO:0000256" key="1">
    <source>
        <dbReference type="SAM" id="MobiDB-lite"/>
    </source>
</evidence>
<feature type="region of interest" description="Disordered" evidence="1">
    <location>
        <begin position="25"/>
        <end position="45"/>
    </location>
</feature>
<accession>A0A540NIZ1</accession>
<comment type="caution">
    <text evidence="2">The sequence shown here is derived from an EMBL/GenBank/DDBJ whole genome shotgun (WGS) entry which is preliminary data.</text>
</comment>
<dbReference type="AlphaFoldDB" id="A0A540NIZ1"/>
<dbReference type="EMBL" id="VIEB01000034">
    <property type="protein sequence ID" value="TQE10995.1"/>
    <property type="molecule type" value="Genomic_DNA"/>
</dbReference>
<proteinExistence type="predicted"/>
<gene>
    <name evidence="2" type="ORF">C1H46_003410</name>
</gene>
<organism evidence="2 3">
    <name type="scientific">Malus baccata</name>
    <name type="common">Siberian crab apple</name>
    <name type="synonym">Pyrus baccata</name>
    <dbReference type="NCBI Taxonomy" id="106549"/>
    <lineage>
        <taxon>Eukaryota</taxon>
        <taxon>Viridiplantae</taxon>
        <taxon>Streptophyta</taxon>
        <taxon>Embryophyta</taxon>
        <taxon>Tracheophyta</taxon>
        <taxon>Spermatophyta</taxon>
        <taxon>Magnoliopsida</taxon>
        <taxon>eudicotyledons</taxon>
        <taxon>Gunneridae</taxon>
        <taxon>Pentapetalae</taxon>
        <taxon>rosids</taxon>
        <taxon>fabids</taxon>
        <taxon>Rosales</taxon>
        <taxon>Rosaceae</taxon>
        <taxon>Amygdaloideae</taxon>
        <taxon>Maleae</taxon>
        <taxon>Malus</taxon>
    </lineage>
</organism>
<evidence type="ECO:0000313" key="3">
    <source>
        <dbReference type="Proteomes" id="UP000315295"/>
    </source>
</evidence>
<sequence>MRYNLSASSLVDMPVVQYPVGSLLATPAPSSSSSSSSDLRPRSKCGNWGLRAANRTRRDPACPTVSTTCEPGSVDTVVGADTTILAIVLL</sequence>